<dbReference type="RefSeq" id="XP_007369621.1">
    <property type="nucleotide sequence ID" value="XM_007369559.1"/>
</dbReference>
<dbReference type="Proteomes" id="UP000053319">
    <property type="component" value="Unassembled WGS sequence"/>
</dbReference>
<organism evidence="1 2">
    <name type="scientific">Dichomitus squalens (strain LYAD-421)</name>
    <name type="common">Western red white-rot fungus</name>
    <dbReference type="NCBI Taxonomy" id="732165"/>
    <lineage>
        <taxon>Eukaryota</taxon>
        <taxon>Fungi</taxon>
        <taxon>Dikarya</taxon>
        <taxon>Basidiomycota</taxon>
        <taxon>Agaricomycotina</taxon>
        <taxon>Agaricomycetes</taxon>
        <taxon>Polyporales</taxon>
        <taxon>Polyporaceae</taxon>
        <taxon>Dichomitus</taxon>
    </lineage>
</organism>
<dbReference type="AlphaFoldDB" id="R7SN84"/>
<dbReference type="GeneID" id="18835964"/>
<evidence type="ECO:0000313" key="2">
    <source>
        <dbReference type="Proteomes" id="UP000053319"/>
    </source>
</evidence>
<gene>
    <name evidence="1" type="ORF">DICSQDRAFT_140209</name>
</gene>
<reference evidence="1 2" key="1">
    <citation type="journal article" date="2012" name="Science">
        <title>The Paleozoic origin of enzymatic lignin decomposition reconstructed from 31 fungal genomes.</title>
        <authorList>
            <person name="Floudas D."/>
            <person name="Binder M."/>
            <person name="Riley R."/>
            <person name="Barry K."/>
            <person name="Blanchette R.A."/>
            <person name="Henrissat B."/>
            <person name="Martinez A.T."/>
            <person name="Otillar R."/>
            <person name="Spatafora J.W."/>
            <person name="Yadav J.S."/>
            <person name="Aerts A."/>
            <person name="Benoit I."/>
            <person name="Boyd A."/>
            <person name="Carlson A."/>
            <person name="Copeland A."/>
            <person name="Coutinho P.M."/>
            <person name="de Vries R.P."/>
            <person name="Ferreira P."/>
            <person name="Findley K."/>
            <person name="Foster B."/>
            <person name="Gaskell J."/>
            <person name="Glotzer D."/>
            <person name="Gorecki P."/>
            <person name="Heitman J."/>
            <person name="Hesse C."/>
            <person name="Hori C."/>
            <person name="Igarashi K."/>
            <person name="Jurgens J.A."/>
            <person name="Kallen N."/>
            <person name="Kersten P."/>
            <person name="Kohler A."/>
            <person name="Kuees U."/>
            <person name="Kumar T.K.A."/>
            <person name="Kuo A."/>
            <person name="LaButti K."/>
            <person name="Larrondo L.F."/>
            <person name="Lindquist E."/>
            <person name="Ling A."/>
            <person name="Lombard V."/>
            <person name="Lucas S."/>
            <person name="Lundell T."/>
            <person name="Martin R."/>
            <person name="McLaughlin D.J."/>
            <person name="Morgenstern I."/>
            <person name="Morin E."/>
            <person name="Murat C."/>
            <person name="Nagy L.G."/>
            <person name="Nolan M."/>
            <person name="Ohm R.A."/>
            <person name="Patyshakuliyeva A."/>
            <person name="Rokas A."/>
            <person name="Ruiz-Duenas F.J."/>
            <person name="Sabat G."/>
            <person name="Salamov A."/>
            <person name="Samejima M."/>
            <person name="Schmutz J."/>
            <person name="Slot J.C."/>
            <person name="St John F."/>
            <person name="Stenlid J."/>
            <person name="Sun H."/>
            <person name="Sun S."/>
            <person name="Syed K."/>
            <person name="Tsang A."/>
            <person name="Wiebenga A."/>
            <person name="Young D."/>
            <person name="Pisabarro A."/>
            <person name="Eastwood D.C."/>
            <person name="Martin F."/>
            <person name="Cullen D."/>
            <person name="Grigoriev I.V."/>
            <person name="Hibbett D.S."/>
        </authorList>
    </citation>
    <scope>NUCLEOTIDE SEQUENCE [LARGE SCALE GENOMIC DNA]</scope>
    <source>
        <strain evidence="1 2">LYAD-421 SS1</strain>
    </source>
</reference>
<proteinExistence type="predicted"/>
<feature type="non-terminal residue" evidence="1">
    <location>
        <position position="1"/>
    </location>
</feature>
<sequence>MLPGYQSVRGIFGNPQDPLAGFVYGTAFVGSCSVTPPHDRIIQVLYDIYIHIDPPGLSTGCEHHNGTYLEESDSFRSTQHSMEDIHTPSLHSLCRRISCVAPSRPLYLRYIWKSWSAVQKTWISSAFIIAAMIPTTLVSLDDAINLMNLCQQY</sequence>
<evidence type="ECO:0000313" key="1">
    <source>
        <dbReference type="EMBL" id="EJF57649.1"/>
    </source>
</evidence>
<accession>R7SN84</accession>
<name>R7SN84_DICSQ</name>
<dbReference type="HOGENOM" id="CLU_1717577_0_0_1"/>
<protein>
    <submittedName>
        <fullName evidence="1">Uncharacterized protein</fullName>
    </submittedName>
</protein>
<dbReference type="KEGG" id="dsq:DICSQDRAFT_140209"/>
<dbReference type="EMBL" id="JH719447">
    <property type="protein sequence ID" value="EJF57649.1"/>
    <property type="molecule type" value="Genomic_DNA"/>
</dbReference>